<reference evidence="2" key="1">
    <citation type="submission" date="2016-10" db="EMBL/GenBank/DDBJ databases">
        <authorList>
            <person name="de Groot N.N."/>
        </authorList>
    </citation>
    <scope>NUCLEOTIDE SEQUENCE [LARGE SCALE GENOMIC DNA]</scope>
    <source>
        <strain evidence="2">BP1-145</strain>
    </source>
</reference>
<evidence type="ECO:0000313" key="1">
    <source>
        <dbReference type="EMBL" id="SDO11605.1"/>
    </source>
</evidence>
<gene>
    <name evidence="1" type="ORF">SAMN04487900_11023</name>
</gene>
<comment type="caution">
    <text evidence="1">The sequence shown here is derived from an EMBL/GenBank/DDBJ whole genome shotgun (WGS) entry which is preliminary data.</text>
</comment>
<dbReference type="Proteomes" id="UP000199134">
    <property type="component" value="Unassembled WGS sequence"/>
</dbReference>
<protein>
    <submittedName>
        <fullName evidence="1">Uncharacterized protein</fullName>
    </submittedName>
</protein>
<dbReference type="OrthoDB" id="997729at2"/>
<proteinExistence type="predicted"/>
<organism evidence="1 2">
    <name type="scientific">Prevotella communis</name>
    <dbReference type="NCBI Taxonomy" id="2913614"/>
    <lineage>
        <taxon>Bacteria</taxon>
        <taxon>Pseudomonadati</taxon>
        <taxon>Bacteroidota</taxon>
        <taxon>Bacteroidia</taxon>
        <taxon>Bacteroidales</taxon>
        <taxon>Prevotellaceae</taxon>
        <taxon>Prevotella</taxon>
    </lineage>
</organism>
<name>A0A1H0GXI8_9BACT</name>
<dbReference type="AlphaFoldDB" id="A0A1H0GXI8"/>
<evidence type="ECO:0000313" key="2">
    <source>
        <dbReference type="Proteomes" id="UP000199134"/>
    </source>
</evidence>
<accession>A0A1H0GXI8</accession>
<dbReference type="EMBL" id="FNIW01000010">
    <property type="protein sequence ID" value="SDO11605.1"/>
    <property type="molecule type" value="Genomic_DNA"/>
</dbReference>
<dbReference type="Gene3D" id="2.40.30.200">
    <property type="match status" value="1"/>
</dbReference>
<sequence>MQGDLIINNHDVFTDYGISMTQKGLSALMAPPPMKAVISSKSRQQHGKKVVNKDPKYDERDLTLPIQLYARNTNDFFTKYANFCTQILATGYLEIKTRYQPTVMYRCNYLSCTQFDEFITECATFSLKLNEPDPTNRALPVETNNSQNE</sequence>